<proteinExistence type="inferred from homology"/>
<dbReference type="Pfam" id="PF07690">
    <property type="entry name" value="MFS_1"/>
    <property type="match status" value="1"/>
</dbReference>
<dbReference type="InterPro" id="IPR004638">
    <property type="entry name" value="EmrB-like"/>
</dbReference>
<keyword evidence="4" id="KW-1003">Cell membrane</keyword>
<feature type="transmembrane region" description="Helical" evidence="8">
    <location>
        <begin position="24"/>
        <end position="46"/>
    </location>
</feature>
<dbReference type="FunFam" id="1.20.1720.10:FF:000004">
    <property type="entry name" value="EmrB/QacA family drug resistance transporter"/>
    <property type="match status" value="1"/>
</dbReference>
<feature type="transmembrane region" description="Helical" evidence="8">
    <location>
        <begin position="314"/>
        <end position="334"/>
    </location>
</feature>
<evidence type="ECO:0000313" key="10">
    <source>
        <dbReference type="EMBL" id="GAB78424.1"/>
    </source>
</evidence>
<sequence length="703" mass="73431">MSPASTGSDTGATAFVLGRDERKIFAGLMIAMFVASISQTIVGPAMPRIVAELGGMEHYSWIATAAMLVSAISVPIVGKLSDLHGRRTFCLGGIVVFMLGSVVAGSALNFWMLVAARALQGLGMGTLMTLSQTIVGDMIPPRQRGKYQGIMGSVFGLTSVAGPLAGGFVTDHWGWRWLFFAALPFGVVAFVVLAASLHLPHERRDARLDWPGILTLSPALVLLLTATTLGGTAYPWSSPRIVGMYVVGAVLLLVFVVLERRSDEPILPLHLFGNSSFALSVLASFVLSMIMFGAVIYIPVYAQGVLGASATNSGMILMPLMVALVLVGIVGGMFITRTGRYKELCVLGVLVVALGYLLLVRLDRTSTEFELTVAMAVLGVGLGACNPVYTLVVQNSVMRSDLGVATAGVQFFRNVGSTVGVAVFGTVMTTRLPGAIAAHLPGSTAPAHGVAGVNAGSVLDPATLRQLPPVVAEAVRWGLADSLHTVFLVGIPLAGLTLLLTLGITPTPLRDTVHTDEGQARELLDTMGRSAAGDLLAVPLGHGSAASRTKERLLGLQLALLAEQAGRGGHPYLLRAVEDLGDGDLGRGISLLDRTSLMLTTEDHEIAARSEKYAAEVAAAGERPGGVLSPDLQRTLAAAAAELDDEHVLSTVEPLVTERHAAVDLDSLSAVNSALTAALLVDLIRRPGQRTVGSGGTTSEDHT</sequence>
<reference evidence="10 11" key="1">
    <citation type="submission" date="2012-08" db="EMBL/GenBank/DDBJ databases">
        <title>Whole genome shotgun sequence of Austwickia chelonae NBRC 105200.</title>
        <authorList>
            <person name="Yoshida I."/>
            <person name="Hosoyama A."/>
            <person name="Tsuchikane K."/>
            <person name="Katsumata H."/>
            <person name="Ando Y."/>
            <person name="Ohji S."/>
            <person name="Hamada M."/>
            <person name="Tamura T."/>
            <person name="Yamazoe A."/>
            <person name="Yamazaki S."/>
            <person name="Fujita N."/>
        </authorList>
    </citation>
    <scope>NUCLEOTIDE SEQUENCE [LARGE SCALE GENOMIC DNA]</scope>
    <source>
        <strain evidence="10 11">NBRC 105200</strain>
    </source>
</reference>
<feature type="transmembrane region" description="Helical" evidence="8">
    <location>
        <begin position="341"/>
        <end position="359"/>
    </location>
</feature>
<dbReference type="Gene3D" id="1.20.1250.20">
    <property type="entry name" value="MFS general substrate transporter like domains"/>
    <property type="match status" value="1"/>
</dbReference>
<comment type="similarity">
    <text evidence="2">Belongs to the major facilitator superfamily. TCR/Tet family.</text>
</comment>
<keyword evidence="6 8" id="KW-1133">Transmembrane helix</keyword>
<dbReference type="Gene3D" id="1.20.1720.10">
    <property type="entry name" value="Multidrug resistance protein D"/>
    <property type="match status" value="1"/>
</dbReference>
<evidence type="ECO:0000256" key="2">
    <source>
        <dbReference type="ARBA" id="ARBA00007520"/>
    </source>
</evidence>
<name>K6VNW0_9MICO</name>
<dbReference type="PROSITE" id="PS50850">
    <property type="entry name" value="MFS"/>
    <property type="match status" value="1"/>
</dbReference>
<dbReference type="GO" id="GO:0022857">
    <property type="term" value="F:transmembrane transporter activity"/>
    <property type="evidence" value="ECO:0007669"/>
    <property type="project" value="InterPro"/>
</dbReference>
<dbReference type="AlphaFoldDB" id="K6VNW0"/>
<dbReference type="eggNOG" id="COG0477">
    <property type="taxonomic scope" value="Bacteria"/>
</dbReference>
<evidence type="ECO:0000256" key="4">
    <source>
        <dbReference type="ARBA" id="ARBA00022475"/>
    </source>
</evidence>
<evidence type="ECO:0000256" key="5">
    <source>
        <dbReference type="ARBA" id="ARBA00022692"/>
    </source>
</evidence>
<dbReference type="PANTHER" id="PTHR23501">
    <property type="entry name" value="MAJOR FACILITATOR SUPERFAMILY"/>
    <property type="match status" value="1"/>
</dbReference>
<dbReference type="NCBIfam" id="TIGR00711">
    <property type="entry name" value="efflux_EmrB"/>
    <property type="match status" value="1"/>
</dbReference>
<evidence type="ECO:0000256" key="7">
    <source>
        <dbReference type="ARBA" id="ARBA00023136"/>
    </source>
</evidence>
<keyword evidence="3" id="KW-0813">Transport</keyword>
<dbReference type="InterPro" id="IPR011701">
    <property type="entry name" value="MFS"/>
</dbReference>
<protein>
    <submittedName>
        <fullName evidence="10">Putative drug resistance protein</fullName>
    </submittedName>
</protein>
<dbReference type="PANTHER" id="PTHR23501:SF197">
    <property type="entry name" value="COMD"/>
    <property type="match status" value="1"/>
</dbReference>
<feature type="transmembrane region" description="Helical" evidence="8">
    <location>
        <begin position="58"/>
        <end position="77"/>
    </location>
</feature>
<keyword evidence="11" id="KW-1185">Reference proteome</keyword>
<feature type="domain" description="Major facilitator superfamily (MFS) profile" evidence="9">
    <location>
        <begin position="24"/>
        <end position="509"/>
    </location>
</feature>
<dbReference type="CDD" id="cd17502">
    <property type="entry name" value="MFS_Azr1_MDR_like"/>
    <property type="match status" value="1"/>
</dbReference>
<evidence type="ECO:0000313" key="11">
    <source>
        <dbReference type="Proteomes" id="UP000008495"/>
    </source>
</evidence>
<comment type="caution">
    <text evidence="10">The sequence shown here is derived from an EMBL/GenBank/DDBJ whole genome shotgun (WGS) entry which is preliminary data.</text>
</comment>
<dbReference type="PRINTS" id="PR01036">
    <property type="entry name" value="TCRTETB"/>
</dbReference>
<evidence type="ECO:0000256" key="6">
    <source>
        <dbReference type="ARBA" id="ARBA00022989"/>
    </source>
</evidence>
<feature type="transmembrane region" description="Helical" evidence="8">
    <location>
        <begin position="371"/>
        <end position="392"/>
    </location>
</feature>
<gene>
    <name evidence="10" type="ORF">AUCHE_09_00300</name>
</gene>
<keyword evidence="5 8" id="KW-0812">Transmembrane</keyword>
<feature type="transmembrane region" description="Helical" evidence="8">
    <location>
        <begin position="175"/>
        <end position="199"/>
    </location>
</feature>
<comment type="subcellular location">
    <subcellularLocation>
        <location evidence="1">Cell membrane</location>
        <topology evidence="1">Multi-pass membrane protein</topology>
    </subcellularLocation>
</comment>
<feature type="transmembrane region" description="Helical" evidence="8">
    <location>
        <begin position="279"/>
        <end position="302"/>
    </location>
</feature>
<evidence type="ECO:0000256" key="8">
    <source>
        <dbReference type="SAM" id="Phobius"/>
    </source>
</evidence>
<dbReference type="GO" id="GO:0005886">
    <property type="term" value="C:plasma membrane"/>
    <property type="evidence" value="ECO:0007669"/>
    <property type="project" value="UniProtKB-SubCell"/>
</dbReference>
<feature type="transmembrane region" description="Helical" evidence="8">
    <location>
        <begin position="486"/>
        <end position="504"/>
    </location>
</feature>
<evidence type="ECO:0000256" key="3">
    <source>
        <dbReference type="ARBA" id="ARBA00022448"/>
    </source>
</evidence>
<feature type="transmembrane region" description="Helical" evidence="8">
    <location>
        <begin position="240"/>
        <end position="258"/>
    </location>
</feature>
<dbReference type="InterPro" id="IPR020846">
    <property type="entry name" value="MFS_dom"/>
</dbReference>
<organism evidence="10 11">
    <name type="scientific">Austwickia chelonae NBRC 105200</name>
    <dbReference type="NCBI Taxonomy" id="1184607"/>
    <lineage>
        <taxon>Bacteria</taxon>
        <taxon>Bacillati</taxon>
        <taxon>Actinomycetota</taxon>
        <taxon>Actinomycetes</taxon>
        <taxon>Micrococcales</taxon>
        <taxon>Dermatophilaceae</taxon>
        <taxon>Austwickia</taxon>
    </lineage>
</organism>
<feature type="transmembrane region" description="Helical" evidence="8">
    <location>
        <begin position="211"/>
        <end position="234"/>
    </location>
</feature>
<dbReference type="SUPFAM" id="SSF103473">
    <property type="entry name" value="MFS general substrate transporter"/>
    <property type="match status" value="1"/>
</dbReference>
<dbReference type="Proteomes" id="UP000008495">
    <property type="component" value="Unassembled WGS sequence"/>
</dbReference>
<evidence type="ECO:0000256" key="1">
    <source>
        <dbReference type="ARBA" id="ARBA00004651"/>
    </source>
</evidence>
<evidence type="ECO:0000259" key="9">
    <source>
        <dbReference type="PROSITE" id="PS50850"/>
    </source>
</evidence>
<keyword evidence="7 8" id="KW-0472">Membrane</keyword>
<accession>K6VNW0</accession>
<feature type="transmembrane region" description="Helical" evidence="8">
    <location>
        <begin position="89"/>
        <end position="112"/>
    </location>
</feature>
<dbReference type="EMBL" id="BAGZ01000009">
    <property type="protein sequence ID" value="GAB78424.1"/>
    <property type="molecule type" value="Genomic_DNA"/>
</dbReference>
<dbReference type="InterPro" id="IPR036259">
    <property type="entry name" value="MFS_trans_sf"/>
</dbReference>